<keyword evidence="1" id="KW-1185">Reference proteome</keyword>
<dbReference type="OrthoDB" id="1103805at2759"/>
<reference evidence="1" key="1">
    <citation type="journal article" date="2020" name="Plant Biotechnol. J.">
        <title>The pomegranate (Punica granatum L.) draft genome dissects genetic divergence between soft- and hard-seeded cultivars.</title>
        <authorList>
            <person name="Luo X."/>
            <person name="Li H."/>
            <person name="Wu Z."/>
            <person name="Yao W."/>
            <person name="Zhao P."/>
            <person name="Cao D."/>
            <person name="Yu H."/>
            <person name="Li K."/>
            <person name="Poudel K."/>
            <person name="Zhao D."/>
            <person name="Zhang F."/>
            <person name="Xia X."/>
            <person name="Chen L."/>
            <person name="Wang Q."/>
            <person name="Jing D."/>
            <person name="Cao S."/>
        </authorList>
    </citation>
    <scope>NUCLEOTIDE SEQUENCE [LARGE SCALE GENOMIC DNA]</scope>
    <source>
        <strain evidence="1">cv. Tunisia</strain>
    </source>
</reference>
<reference evidence="2" key="2">
    <citation type="submission" date="2025-08" db="UniProtKB">
        <authorList>
            <consortium name="RefSeq"/>
        </authorList>
    </citation>
    <scope>IDENTIFICATION</scope>
    <source>
        <tissue evidence="2">Leaf</tissue>
    </source>
</reference>
<dbReference type="Proteomes" id="UP000515151">
    <property type="component" value="Chromosome 3"/>
</dbReference>
<organism evidence="1 2">
    <name type="scientific">Punica granatum</name>
    <name type="common">Pomegranate</name>
    <dbReference type="NCBI Taxonomy" id="22663"/>
    <lineage>
        <taxon>Eukaryota</taxon>
        <taxon>Viridiplantae</taxon>
        <taxon>Streptophyta</taxon>
        <taxon>Embryophyta</taxon>
        <taxon>Tracheophyta</taxon>
        <taxon>Spermatophyta</taxon>
        <taxon>Magnoliopsida</taxon>
        <taxon>eudicotyledons</taxon>
        <taxon>Gunneridae</taxon>
        <taxon>Pentapetalae</taxon>
        <taxon>rosids</taxon>
        <taxon>malvids</taxon>
        <taxon>Myrtales</taxon>
        <taxon>Lythraceae</taxon>
        <taxon>Punica</taxon>
    </lineage>
</organism>
<dbReference type="RefSeq" id="XP_031388156.1">
    <property type="nucleotide sequence ID" value="XM_031532296.1"/>
</dbReference>
<evidence type="ECO:0000313" key="2">
    <source>
        <dbReference type="RefSeq" id="XP_031388156.1"/>
    </source>
</evidence>
<protein>
    <submittedName>
        <fullName evidence="2">Receptor-like protein kinase At3g47110 isoform X1</fullName>
    </submittedName>
</protein>
<gene>
    <name evidence="2" type="primary">LOC116201166</name>
</gene>
<evidence type="ECO:0000313" key="1">
    <source>
        <dbReference type="Proteomes" id="UP000515151"/>
    </source>
</evidence>
<name>A0A6P8D3H3_PUNGR</name>
<proteinExistence type="predicted"/>
<dbReference type="GeneID" id="116201166"/>
<accession>A0A6P8D3H3</accession>
<sequence>MSAERGYTEAIRSSLQGDFGLVRFMPGAARELISVLTSSIGVKESPGYIAPVDEFLSVQSTERRLRCQLMEMFTGKRPADDMFSDGLNLHLFAKAAFPE</sequence>
<dbReference type="AlphaFoldDB" id="A0A6P8D3H3"/>